<protein>
    <submittedName>
        <fullName evidence="2">Uncharacterized protein</fullName>
    </submittedName>
</protein>
<accession>A0ABN3S9E9</accession>
<reference evidence="2 3" key="1">
    <citation type="journal article" date="2019" name="Int. J. Syst. Evol. Microbiol.">
        <title>The Global Catalogue of Microorganisms (GCM) 10K type strain sequencing project: providing services to taxonomists for standard genome sequencing and annotation.</title>
        <authorList>
            <consortium name="The Broad Institute Genomics Platform"/>
            <consortium name="The Broad Institute Genome Sequencing Center for Infectious Disease"/>
            <person name="Wu L."/>
            <person name="Ma J."/>
        </authorList>
    </citation>
    <scope>NUCLEOTIDE SEQUENCE [LARGE SCALE GENOMIC DNA]</scope>
    <source>
        <strain evidence="2 3">JCM 6835</strain>
    </source>
</reference>
<dbReference type="Proteomes" id="UP001501666">
    <property type="component" value="Unassembled WGS sequence"/>
</dbReference>
<evidence type="ECO:0000313" key="2">
    <source>
        <dbReference type="EMBL" id="GAA2671530.1"/>
    </source>
</evidence>
<gene>
    <name evidence="2" type="ORF">GCM10010412_051080</name>
</gene>
<proteinExistence type="predicted"/>
<keyword evidence="3" id="KW-1185">Reference proteome</keyword>
<evidence type="ECO:0000256" key="1">
    <source>
        <dbReference type="SAM" id="MobiDB-lite"/>
    </source>
</evidence>
<evidence type="ECO:0000313" key="3">
    <source>
        <dbReference type="Proteomes" id="UP001501666"/>
    </source>
</evidence>
<comment type="caution">
    <text evidence="2">The sequence shown here is derived from an EMBL/GenBank/DDBJ whole genome shotgun (WGS) entry which is preliminary data.</text>
</comment>
<feature type="region of interest" description="Disordered" evidence="1">
    <location>
        <begin position="29"/>
        <end position="77"/>
    </location>
</feature>
<sequence>MPAPVMRHLRAWLLRQTWTSIPLNYGEVRIEPADTQQGRPQTPPPRSSRRPVAARRPAARRAFGMAGDQPQCTLSSSRVTQAGTVPATSMHCPGAETYTGPA</sequence>
<dbReference type="EMBL" id="BAAATE010000014">
    <property type="protein sequence ID" value="GAA2671530.1"/>
    <property type="molecule type" value="Genomic_DNA"/>
</dbReference>
<organism evidence="2 3">
    <name type="scientific">Nonomuraea recticatena</name>
    <dbReference type="NCBI Taxonomy" id="46178"/>
    <lineage>
        <taxon>Bacteria</taxon>
        <taxon>Bacillati</taxon>
        <taxon>Actinomycetota</taxon>
        <taxon>Actinomycetes</taxon>
        <taxon>Streptosporangiales</taxon>
        <taxon>Streptosporangiaceae</taxon>
        <taxon>Nonomuraea</taxon>
    </lineage>
</organism>
<name>A0ABN3S9E9_9ACTN</name>
<feature type="compositionally biased region" description="Basic residues" evidence="1">
    <location>
        <begin position="47"/>
        <end position="59"/>
    </location>
</feature>